<dbReference type="Proteomes" id="UP000286594">
    <property type="component" value="Unassembled WGS sequence"/>
</dbReference>
<dbReference type="EMBL" id="SAVB01000041">
    <property type="protein sequence ID" value="RWR43920.1"/>
    <property type="molecule type" value="Genomic_DNA"/>
</dbReference>
<evidence type="ECO:0000256" key="1">
    <source>
        <dbReference type="SAM" id="MobiDB-lite"/>
    </source>
</evidence>
<reference evidence="3 4" key="1">
    <citation type="submission" date="2019-01" db="EMBL/GenBank/DDBJ databases">
        <title>Sinorhodobacter populi sp. nov. isolated from the symptomatic bark tissue of Populus euramericana canker.</title>
        <authorList>
            <person name="Xu G."/>
        </authorList>
    </citation>
    <scope>NUCLEOTIDE SEQUENCE [LARGE SCALE GENOMIC DNA]</scope>
    <source>
        <strain evidence="3 4">CCTCC AB2012026</strain>
    </source>
</reference>
<evidence type="ECO:0000313" key="3">
    <source>
        <dbReference type="EMBL" id="RWR43920.1"/>
    </source>
</evidence>
<protein>
    <recommendedName>
        <fullName evidence="2">TniQ domain-containing protein</fullName>
    </recommendedName>
</protein>
<feature type="domain" description="TniQ" evidence="2">
    <location>
        <begin position="44"/>
        <end position="176"/>
    </location>
</feature>
<proteinExistence type="predicted"/>
<dbReference type="InterPro" id="IPR009492">
    <property type="entry name" value="TniQ"/>
</dbReference>
<accession>A0A443L414</accession>
<evidence type="ECO:0000313" key="4">
    <source>
        <dbReference type="Proteomes" id="UP000286594"/>
    </source>
</evidence>
<keyword evidence="4" id="KW-1185">Reference proteome</keyword>
<gene>
    <name evidence="3" type="ORF">EOW65_19645</name>
</gene>
<dbReference type="AlphaFoldDB" id="A0A443L414"/>
<sequence length="527" mass="57812">MRRGRRMPLAEIPSPRRISGRCRPGVPSSWTNPPPSRGGGAEMVFPAPFPRETIASYGYRIARLSGLSSLTDLGHLFDLDLRALLEGDRVSVRALARYAGCDAAKLGQGRLDARNPHRLRIGFDPRAMVQSNPRSFRVCPLCLRGMAEGDVATTCLGRTDWLVAANHVCAEHQVRLVQVTPSKPARVHRDLAPIPLLERAQRSPPRPEPATALERHIAGCLDGTLVPSWAGDLQLDVFIHTAEIFGALAMRGAQADWSEISGEERRRQGHIGAQVLVQGVPGIKAFLAEHIGTGRRGNDYRYAFGQAFDPFYFRRALPAYRPVCEVLADYVGETFRFTGQEKVFGIQTRGIAPKTLRALCTHHGIGLKITAQVLKAQYGLRAGASAEVRPELIAELAPALRDLLNAQDAARALGVSIDVLKGLIADGLLLPDYQFNDRMRGFSRETLDRFLAEWCKGARAKRGRGTKIALLELARSRCVRTSRLLLAVRALGVPLLRDARRHGLAGVFVAEADTVALLRQLREQVGA</sequence>
<comment type="caution">
    <text evidence="3">The sequence shown here is derived from an EMBL/GenBank/DDBJ whole genome shotgun (WGS) entry which is preliminary data.</text>
</comment>
<name>A0A443L414_9RHOB</name>
<dbReference type="Pfam" id="PF06527">
    <property type="entry name" value="TniQ"/>
    <property type="match status" value="1"/>
</dbReference>
<organism evidence="3 4">
    <name type="scientific">Paenirhodobacter ferrireducens</name>
    <dbReference type="NCBI Taxonomy" id="1215032"/>
    <lineage>
        <taxon>Bacteria</taxon>
        <taxon>Pseudomonadati</taxon>
        <taxon>Pseudomonadota</taxon>
        <taxon>Alphaproteobacteria</taxon>
        <taxon>Rhodobacterales</taxon>
        <taxon>Rhodobacter group</taxon>
        <taxon>Paenirhodobacter</taxon>
    </lineage>
</organism>
<dbReference type="OrthoDB" id="7753262at2"/>
<evidence type="ECO:0000259" key="2">
    <source>
        <dbReference type="Pfam" id="PF06527"/>
    </source>
</evidence>
<feature type="region of interest" description="Disordered" evidence="1">
    <location>
        <begin position="15"/>
        <end position="41"/>
    </location>
</feature>